<dbReference type="GO" id="GO:0016787">
    <property type="term" value="F:hydrolase activity"/>
    <property type="evidence" value="ECO:0007669"/>
    <property type="project" value="UniProtKB-KW"/>
</dbReference>
<comment type="similarity">
    <text evidence="1">Belongs to the SIMIBI class G3E GTPase family. ArgK/MeaB subfamily.</text>
</comment>
<dbReference type="NCBIfam" id="NF006958">
    <property type="entry name" value="PRK09435.1"/>
    <property type="match status" value="1"/>
</dbReference>
<dbReference type="InterPro" id="IPR027417">
    <property type="entry name" value="P-loop_NTPase"/>
</dbReference>
<dbReference type="Gene3D" id="1.10.287.130">
    <property type="match status" value="1"/>
</dbReference>
<evidence type="ECO:0000256" key="2">
    <source>
        <dbReference type="SAM" id="MobiDB-lite"/>
    </source>
</evidence>
<dbReference type="Gene3D" id="3.40.50.300">
    <property type="entry name" value="P-loop containing nucleotide triphosphate hydrolases"/>
    <property type="match status" value="1"/>
</dbReference>
<proteinExistence type="inferred from homology"/>
<gene>
    <name evidence="3" type="primary">meaB</name>
    <name evidence="3" type="ORF">ACFYTF_12635</name>
</gene>
<feature type="region of interest" description="Disordered" evidence="2">
    <location>
        <begin position="1"/>
        <end position="66"/>
    </location>
</feature>
<dbReference type="SUPFAM" id="SSF52540">
    <property type="entry name" value="P-loop containing nucleoside triphosphate hydrolases"/>
    <property type="match status" value="1"/>
</dbReference>
<organism evidence="3 4">
    <name type="scientific">Nocardia thailandica</name>
    <dbReference type="NCBI Taxonomy" id="257275"/>
    <lineage>
        <taxon>Bacteria</taxon>
        <taxon>Bacillati</taxon>
        <taxon>Actinomycetota</taxon>
        <taxon>Actinomycetes</taxon>
        <taxon>Mycobacteriales</taxon>
        <taxon>Nocardiaceae</taxon>
        <taxon>Nocardia</taxon>
    </lineage>
</organism>
<dbReference type="CDD" id="cd03114">
    <property type="entry name" value="MMAA-like"/>
    <property type="match status" value="1"/>
</dbReference>
<evidence type="ECO:0000256" key="1">
    <source>
        <dbReference type="ARBA" id="ARBA00009625"/>
    </source>
</evidence>
<dbReference type="Pfam" id="PF03308">
    <property type="entry name" value="MeaB"/>
    <property type="match status" value="1"/>
</dbReference>
<accession>A0ABW6PMN3</accession>
<dbReference type="EMBL" id="JBIAMX010000006">
    <property type="protein sequence ID" value="MFF0543670.1"/>
    <property type="molecule type" value="Genomic_DNA"/>
</dbReference>
<dbReference type="PANTHER" id="PTHR23408:SF3">
    <property type="entry name" value="METHYLMALONIC ACIDURIA TYPE A PROTEIN, MITOCHONDRIAL"/>
    <property type="match status" value="1"/>
</dbReference>
<dbReference type="PANTHER" id="PTHR23408">
    <property type="entry name" value="METHYLMALONYL-COA MUTASE"/>
    <property type="match status" value="1"/>
</dbReference>
<keyword evidence="4" id="KW-1185">Reference proteome</keyword>
<dbReference type="RefSeq" id="WP_387700299.1">
    <property type="nucleotide sequence ID" value="NZ_JBIAMX010000006.1"/>
</dbReference>
<comment type="caution">
    <text evidence="3">The sequence shown here is derived from an EMBL/GenBank/DDBJ whole genome shotgun (WGS) entry which is preliminary data.</text>
</comment>
<feature type="compositionally biased region" description="Low complexity" evidence="2">
    <location>
        <begin position="54"/>
        <end position="65"/>
    </location>
</feature>
<dbReference type="EC" id="3.6.5.-" evidence="3"/>
<keyword evidence="3" id="KW-0378">Hydrolase</keyword>
<name>A0ABW6PMN3_9NOCA</name>
<dbReference type="InterPro" id="IPR005129">
    <property type="entry name" value="GTPase_ArgK"/>
</dbReference>
<reference evidence="3 4" key="1">
    <citation type="submission" date="2024-10" db="EMBL/GenBank/DDBJ databases">
        <title>The Natural Products Discovery Center: Release of the First 8490 Sequenced Strains for Exploring Actinobacteria Biosynthetic Diversity.</title>
        <authorList>
            <person name="Kalkreuter E."/>
            <person name="Kautsar S.A."/>
            <person name="Yang D."/>
            <person name="Bader C.D."/>
            <person name="Teijaro C.N."/>
            <person name="Fluegel L."/>
            <person name="Davis C.M."/>
            <person name="Simpson J.R."/>
            <person name="Lauterbach L."/>
            <person name="Steele A.D."/>
            <person name="Gui C."/>
            <person name="Meng S."/>
            <person name="Li G."/>
            <person name="Viehrig K."/>
            <person name="Ye F."/>
            <person name="Su P."/>
            <person name="Kiefer A.F."/>
            <person name="Nichols A."/>
            <person name="Cepeda A.J."/>
            <person name="Yan W."/>
            <person name="Fan B."/>
            <person name="Jiang Y."/>
            <person name="Adhikari A."/>
            <person name="Zheng C.-J."/>
            <person name="Schuster L."/>
            <person name="Cowan T.M."/>
            <person name="Smanski M.J."/>
            <person name="Chevrette M.G."/>
            <person name="De Carvalho L.P.S."/>
            <person name="Shen B."/>
        </authorList>
    </citation>
    <scope>NUCLEOTIDE SEQUENCE [LARGE SCALE GENOMIC DNA]</scope>
    <source>
        <strain evidence="3 4">NPDC004045</strain>
    </source>
</reference>
<evidence type="ECO:0000313" key="4">
    <source>
        <dbReference type="Proteomes" id="UP001601444"/>
    </source>
</evidence>
<evidence type="ECO:0000313" key="3">
    <source>
        <dbReference type="EMBL" id="MFF0543670.1"/>
    </source>
</evidence>
<dbReference type="Gene3D" id="1.20.5.170">
    <property type="match status" value="1"/>
</dbReference>
<protein>
    <submittedName>
        <fullName evidence="3">Methylmalonyl Co-A mutase-associated GTPase MeaB</fullName>
        <ecNumber evidence="3">3.6.5.-</ecNumber>
    </submittedName>
</protein>
<feature type="compositionally biased region" description="Gly residues" evidence="2">
    <location>
        <begin position="1"/>
        <end position="10"/>
    </location>
</feature>
<dbReference type="NCBIfam" id="TIGR00750">
    <property type="entry name" value="lao"/>
    <property type="match status" value="1"/>
</dbReference>
<sequence length="395" mass="41635">MTGDPAGHGLGTASTESGVPGEPRAGGPRAASPDERDRPAAGDAAHPRLGTTAGVGAPRRSAPRAVARRTIDVDQLAADIRAGARPALARAITLVESTRADHREQAQQLLLRLSAEPGAALSNRVGITGVPGVGKSTFIDALGMKLLGEGHRVAVLAVDPSSTRTGGSILGDKTRMARLSLERDAFIRPSPTAGTLGGVAKATRETIVLLEAAGYDVILVETVGVGQSEVTVAGMVDVFCFLTLARTGDQLQGIKKGVLELADLVAVNKADGKHEIEAKAAARELTGAMRLIHPRESLWRPPVITMSGLEGVGLDTFWNTVLEHRRVLTDAGEFDEKRRRQQVEWTWTMVHDQILRRLTDSPAVKSVRARVESGVRDGTLTPALAAAAILDAFDA</sequence>
<dbReference type="Proteomes" id="UP001601444">
    <property type="component" value="Unassembled WGS sequence"/>
</dbReference>